<comment type="caution">
    <text evidence="3">The sequence shown here is derived from an EMBL/GenBank/DDBJ whole genome shotgun (WGS) entry which is preliminary data.</text>
</comment>
<protein>
    <submittedName>
        <fullName evidence="3">Uncharacterized protein</fullName>
    </submittedName>
</protein>
<accession>A0A3F2RS95</accession>
<gene>
    <name evidence="2" type="ORF">BBJ29_001795</name>
    <name evidence="3" type="ORF">BBP00_00004780</name>
</gene>
<organism evidence="3 4">
    <name type="scientific">Phytophthora kernoviae</name>
    <dbReference type="NCBI Taxonomy" id="325452"/>
    <lineage>
        <taxon>Eukaryota</taxon>
        <taxon>Sar</taxon>
        <taxon>Stramenopiles</taxon>
        <taxon>Oomycota</taxon>
        <taxon>Peronosporomycetes</taxon>
        <taxon>Peronosporales</taxon>
        <taxon>Peronosporaceae</taxon>
        <taxon>Phytophthora</taxon>
    </lineage>
</organism>
<dbReference type="Proteomes" id="UP000277300">
    <property type="component" value="Unassembled WGS sequence"/>
</dbReference>
<keyword evidence="1" id="KW-0472">Membrane</keyword>
<feature type="transmembrane region" description="Helical" evidence="1">
    <location>
        <begin position="84"/>
        <end position="105"/>
    </location>
</feature>
<dbReference type="Proteomes" id="UP000284657">
    <property type="component" value="Unassembled WGS sequence"/>
</dbReference>
<feature type="transmembrane region" description="Helical" evidence="1">
    <location>
        <begin position="209"/>
        <end position="228"/>
    </location>
</feature>
<dbReference type="EMBL" id="MBAD02002661">
    <property type="protein sequence ID" value="RLN45622.1"/>
    <property type="molecule type" value="Genomic_DNA"/>
</dbReference>
<keyword evidence="1" id="KW-1133">Transmembrane helix</keyword>
<dbReference type="OrthoDB" id="168255at2759"/>
<feature type="transmembrane region" description="Helical" evidence="1">
    <location>
        <begin position="117"/>
        <end position="142"/>
    </location>
</feature>
<evidence type="ECO:0000313" key="2">
    <source>
        <dbReference type="EMBL" id="RLN45622.1"/>
    </source>
</evidence>
<proteinExistence type="predicted"/>
<evidence type="ECO:0000256" key="1">
    <source>
        <dbReference type="SAM" id="Phobius"/>
    </source>
</evidence>
<keyword evidence="1" id="KW-0812">Transmembrane</keyword>
<evidence type="ECO:0000313" key="5">
    <source>
        <dbReference type="Proteomes" id="UP000284657"/>
    </source>
</evidence>
<dbReference type="EMBL" id="MBDO02000123">
    <property type="protein sequence ID" value="RLN62393.1"/>
    <property type="molecule type" value="Genomic_DNA"/>
</dbReference>
<reference evidence="4 5" key="1">
    <citation type="submission" date="2018-07" db="EMBL/GenBank/DDBJ databases">
        <title>Genome sequencing of oomycete isolates from Chile give support for New Zealand origin for Phytophthora kernoviae and make available the first Nothophytophthora sp. genome.</title>
        <authorList>
            <person name="Studholme D.J."/>
            <person name="Sanfuentes E."/>
            <person name="Panda P."/>
            <person name="Hill R."/>
            <person name="Sambles C."/>
            <person name="Grant M."/>
            <person name="Williams N.M."/>
            <person name="Mcdougal R.L."/>
        </authorList>
    </citation>
    <scope>NUCLEOTIDE SEQUENCE [LARGE SCALE GENOMIC DNA]</scope>
    <source>
        <strain evidence="3">Chile6</strain>
        <strain evidence="2">Chile7</strain>
    </source>
</reference>
<evidence type="ECO:0000313" key="4">
    <source>
        <dbReference type="Proteomes" id="UP000277300"/>
    </source>
</evidence>
<feature type="transmembrane region" description="Helical" evidence="1">
    <location>
        <begin position="54"/>
        <end position="72"/>
    </location>
</feature>
<sequence length="267" mass="30138">MIHPLQDDNLPPLITLCYETVQCTELPAFDPLPTLKSIVLSPQRLKWFNTVLRQTAWIVIPIYACGVILRFVSCACAAPVGRIIAPGAALLHLPAVFVFATGIRTEFAKLILLTFDLWFPLAANTVFVVVFSAVLGDLRVILVYKLFMRVISSFDYPSVDAVGPDGGCIDSEHETPSAFQKLDANIRDRAFLNLEFLGKRAQFRVISFLWSRVATIFVWYCRLIYILLTRNHENALIMLRGNVEFDYLAWRAQAKMSLTHRDLGLST</sequence>
<name>A0A3F2RS95_9STRA</name>
<dbReference type="AlphaFoldDB" id="A0A3F2RS95"/>
<evidence type="ECO:0000313" key="3">
    <source>
        <dbReference type="EMBL" id="RLN62393.1"/>
    </source>
</evidence>